<dbReference type="CDD" id="cd07067">
    <property type="entry name" value="HP_PGM_like"/>
    <property type="match status" value="1"/>
</dbReference>
<sequence length="169" mass="18066">MKLLVLRHGVAEDAEGFIRAGGHDAERALTDEGLRRMRKVANRLRSQLDRLDRIVSSPYRRALETAEVLAAAFGGPTPERIDGMTPADDPAELLAWLGEQSAEACIAVVGHEPHLGRLIGLLLGAQSAPSPVRLRKGGSALIEFNGSATAGGGVLQWLLTSAQMRALRD</sequence>
<dbReference type="InterPro" id="IPR004449">
    <property type="entry name" value="SixA"/>
</dbReference>
<dbReference type="RefSeq" id="WP_110018296.1">
    <property type="nucleotide sequence ID" value="NZ_QGTJ01000004.1"/>
</dbReference>
<evidence type="ECO:0000313" key="2">
    <source>
        <dbReference type="Proteomes" id="UP000246569"/>
    </source>
</evidence>
<dbReference type="GO" id="GO:0101006">
    <property type="term" value="F:protein histidine phosphatase activity"/>
    <property type="evidence" value="ECO:0007669"/>
    <property type="project" value="InterPro"/>
</dbReference>
<name>A0A317N165_9GAMM</name>
<dbReference type="SUPFAM" id="SSF53254">
    <property type="entry name" value="Phosphoglycerate mutase-like"/>
    <property type="match status" value="1"/>
</dbReference>
<dbReference type="OrthoDB" id="9810154at2"/>
<dbReference type="InterPro" id="IPR029033">
    <property type="entry name" value="His_PPase_superfam"/>
</dbReference>
<dbReference type="GO" id="GO:0005737">
    <property type="term" value="C:cytoplasm"/>
    <property type="evidence" value="ECO:0007669"/>
    <property type="project" value="InterPro"/>
</dbReference>
<accession>A0A317N165</accession>
<dbReference type="EMBL" id="QGTJ01000004">
    <property type="protein sequence ID" value="PWV62479.1"/>
    <property type="molecule type" value="Genomic_DNA"/>
</dbReference>
<dbReference type="InterPro" id="IPR013078">
    <property type="entry name" value="His_Pase_superF_clade-1"/>
</dbReference>
<dbReference type="NCBIfam" id="TIGR00249">
    <property type="entry name" value="sixA"/>
    <property type="match status" value="1"/>
</dbReference>
<dbReference type="SMART" id="SM00855">
    <property type="entry name" value="PGAM"/>
    <property type="match status" value="1"/>
</dbReference>
<keyword evidence="2" id="KW-1185">Reference proteome</keyword>
<organism evidence="1 2">
    <name type="scientific">Plasticicumulans acidivorans</name>
    <dbReference type="NCBI Taxonomy" id="886464"/>
    <lineage>
        <taxon>Bacteria</taxon>
        <taxon>Pseudomonadati</taxon>
        <taxon>Pseudomonadota</taxon>
        <taxon>Gammaproteobacteria</taxon>
        <taxon>Candidatus Competibacteraceae</taxon>
        <taxon>Plasticicumulans</taxon>
    </lineage>
</organism>
<comment type="caution">
    <text evidence="1">The sequence shown here is derived from an EMBL/GenBank/DDBJ whole genome shotgun (WGS) entry which is preliminary data.</text>
</comment>
<proteinExistence type="predicted"/>
<reference evidence="1 2" key="1">
    <citation type="submission" date="2018-05" db="EMBL/GenBank/DDBJ databases">
        <title>Genomic Encyclopedia of Type Strains, Phase IV (KMG-IV): sequencing the most valuable type-strain genomes for metagenomic binning, comparative biology and taxonomic classification.</title>
        <authorList>
            <person name="Goeker M."/>
        </authorList>
    </citation>
    <scope>NUCLEOTIDE SEQUENCE [LARGE SCALE GENOMIC DNA]</scope>
    <source>
        <strain evidence="1 2">DSM 23606</strain>
    </source>
</reference>
<protein>
    <submittedName>
        <fullName evidence="1">Phosphohistidine phosphatase SixA</fullName>
    </submittedName>
</protein>
<gene>
    <name evidence="1" type="ORF">C7443_104275</name>
</gene>
<dbReference type="Pfam" id="PF00300">
    <property type="entry name" value="His_Phos_1"/>
    <property type="match status" value="1"/>
</dbReference>
<dbReference type="Gene3D" id="3.40.50.1240">
    <property type="entry name" value="Phosphoglycerate mutase-like"/>
    <property type="match status" value="1"/>
</dbReference>
<dbReference type="AlphaFoldDB" id="A0A317N165"/>
<evidence type="ECO:0000313" key="1">
    <source>
        <dbReference type="EMBL" id="PWV62479.1"/>
    </source>
</evidence>
<dbReference type="Proteomes" id="UP000246569">
    <property type="component" value="Unassembled WGS sequence"/>
</dbReference>